<dbReference type="PROSITE" id="PS51918">
    <property type="entry name" value="RADICAL_SAM"/>
    <property type="match status" value="1"/>
</dbReference>
<accession>A0ABS9WE94</accession>
<sequence length="330" mass="35692">MDQSIIRIIDKARGGALLDRAEIIALLSVENLSPEAFAIQQAGRAFTSELNDGYAEIHSHIGLDASPCPCDCAFCSFAVSAGVFRRKTELPLERILDEASTFDAAGVNALYLVTTARYDQEQFLDVVAAVRGVLTRDIPIVANVADFDLAYARELKAAGVAGAYHVMRLGEGTYTRCDRDARIATIEAAKEAGLVVGNCIEPIGPEHTPDELADLILLARSLEVGFSGAMRRNTIPNTAFSKYGNISYGRLATYAGSIALATGPSIRGNCTHEPSQLCAQAGANIIWAERGTSPRDVEAETLRGYSVEQCRDLYAECDWKVWDGPSRYYA</sequence>
<evidence type="ECO:0000256" key="4">
    <source>
        <dbReference type="ARBA" id="ARBA00023014"/>
    </source>
</evidence>
<keyword evidence="1" id="KW-0949">S-adenosyl-L-methionine</keyword>
<dbReference type="Pfam" id="PF04055">
    <property type="entry name" value="Radical_SAM"/>
    <property type="match status" value="1"/>
</dbReference>
<comment type="caution">
    <text evidence="6">The sequence shown here is derived from an EMBL/GenBank/DDBJ whole genome shotgun (WGS) entry which is preliminary data.</text>
</comment>
<dbReference type="RefSeq" id="WP_242163086.1">
    <property type="nucleotide sequence ID" value="NZ_JAJMLW010000001.1"/>
</dbReference>
<evidence type="ECO:0000256" key="1">
    <source>
        <dbReference type="ARBA" id="ARBA00022691"/>
    </source>
</evidence>
<keyword evidence="2" id="KW-0479">Metal-binding</keyword>
<evidence type="ECO:0000313" key="6">
    <source>
        <dbReference type="EMBL" id="MCI2241191.1"/>
    </source>
</evidence>
<keyword evidence="3" id="KW-0408">Iron</keyword>
<evidence type="ECO:0000313" key="7">
    <source>
        <dbReference type="Proteomes" id="UP001430755"/>
    </source>
</evidence>
<dbReference type="Proteomes" id="UP001430755">
    <property type="component" value="Unassembled WGS sequence"/>
</dbReference>
<evidence type="ECO:0000259" key="5">
    <source>
        <dbReference type="PROSITE" id="PS51918"/>
    </source>
</evidence>
<dbReference type="SFLD" id="SFLDS00029">
    <property type="entry name" value="Radical_SAM"/>
    <property type="match status" value="1"/>
</dbReference>
<protein>
    <recommendedName>
        <fullName evidence="5">Radical SAM core domain-containing protein</fullName>
    </recommendedName>
</protein>
<evidence type="ECO:0000256" key="3">
    <source>
        <dbReference type="ARBA" id="ARBA00023004"/>
    </source>
</evidence>
<evidence type="ECO:0000256" key="2">
    <source>
        <dbReference type="ARBA" id="ARBA00022723"/>
    </source>
</evidence>
<gene>
    <name evidence="6" type="ORF">LPT13_02340</name>
</gene>
<dbReference type="InterPro" id="IPR013785">
    <property type="entry name" value="Aldolase_TIM"/>
</dbReference>
<proteinExistence type="predicted"/>
<reference evidence="6" key="1">
    <citation type="submission" date="2021-11" db="EMBL/GenBank/DDBJ databases">
        <title>A Novel Adlercreutzia Species, isolated from a Allomyrina dichotoma larva feces.</title>
        <authorList>
            <person name="Suh M.K."/>
        </authorList>
    </citation>
    <scope>NUCLEOTIDE SEQUENCE</scope>
    <source>
        <strain evidence="6">JBNU-10</strain>
    </source>
</reference>
<keyword evidence="4" id="KW-0411">Iron-sulfur</keyword>
<name>A0ABS9WE94_9ACTN</name>
<feature type="domain" description="Radical SAM core" evidence="5">
    <location>
        <begin position="49"/>
        <end position="269"/>
    </location>
</feature>
<dbReference type="SUPFAM" id="SSF102114">
    <property type="entry name" value="Radical SAM enzymes"/>
    <property type="match status" value="1"/>
</dbReference>
<dbReference type="InterPro" id="IPR007197">
    <property type="entry name" value="rSAM"/>
</dbReference>
<dbReference type="InterPro" id="IPR058240">
    <property type="entry name" value="rSAM_sf"/>
</dbReference>
<dbReference type="Gene3D" id="3.20.20.70">
    <property type="entry name" value="Aldolase class I"/>
    <property type="match status" value="1"/>
</dbReference>
<keyword evidence="7" id="KW-1185">Reference proteome</keyword>
<dbReference type="CDD" id="cd01335">
    <property type="entry name" value="Radical_SAM"/>
    <property type="match status" value="1"/>
</dbReference>
<organism evidence="6 7">
    <name type="scientific">Adlercreutzia faecimuris</name>
    <dbReference type="NCBI Taxonomy" id="2897341"/>
    <lineage>
        <taxon>Bacteria</taxon>
        <taxon>Bacillati</taxon>
        <taxon>Actinomycetota</taxon>
        <taxon>Coriobacteriia</taxon>
        <taxon>Eggerthellales</taxon>
        <taxon>Eggerthellaceae</taxon>
        <taxon>Adlercreutzia</taxon>
    </lineage>
</organism>
<dbReference type="EMBL" id="JAJMLW010000001">
    <property type="protein sequence ID" value="MCI2241191.1"/>
    <property type="molecule type" value="Genomic_DNA"/>
</dbReference>